<reference evidence="2 3" key="1">
    <citation type="journal article" date="2019" name="New Phytol.">
        <title>Comparative genomics reveals unique wood-decay strategies and fruiting body development in the Schizophyllaceae.</title>
        <authorList>
            <person name="Almasi E."/>
            <person name="Sahu N."/>
            <person name="Krizsan K."/>
            <person name="Balint B."/>
            <person name="Kovacs G.M."/>
            <person name="Kiss B."/>
            <person name="Cseklye J."/>
            <person name="Drula E."/>
            <person name="Henrissat B."/>
            <person name="Nagy I."/>
            <person name="Chovatia M."/>
            <person name="Adam C."/>
            <person name="LaButti K."/>
            <person name="Lipzen A."/>
            <person name="Riley R."/>
            <person name="Grigoriev I.V."/>
            <person name="Nagy L.G."/>
        </authorList>
    </citation>
    <scope>NUCLEOTIDE SEQUENCE [LARGE SCALE GENOMIC DNA]</scope>
    <source>
        <strain evidence="2 3">NL-1724</strain>
    </source>
</reference>
<dbReference type="EC" id="3.2.2.-" evidence="1"/>
<dbReference type="PANTHER" id="PTHR21314:SF1">
    <property type="entry name" value="QUEUOSINE SALVAGE PROTEIN"/>
    <property type="match status" value="1"/>
</dbReference>
<evidence type="ECO:0000256" key="1">
    <source>
        <dbReference type="RuleBase" id="RU365002"/>
    </source>
</evidence>
<dbReference type="AlphaFoldDB" id="A0A550CY82"/>
<comment type="caution">
    <text evidence="2">The sequence shown here is derived from an EMBL/GenBank/DDBJ whole genome shotgun (WGS) entry which is preliminary data.</text>
</comment>
<keyword evidence="1" id="KW-0378">Hydrolase</keyword>
<name>A0A550CY82_9AGAR</name>
<dbReference type="Proteomes" id="UP000320762">
    <property type="component" value="Unassembled WGS sequence"/>
</dbReference>
<organism evidence="2 3">
    <name type="scientific">Schizophyllum amplum</name>
    <dbReference type="NCBI Taxonomy" id="97359"/>
    <lineage>
        <taxon>Eukaryota</taxon>
        <taxon>Fungi</taxon>
        <taxon>Dikarya</taxon>
        <taxon>Basidiomycota</taxon>
        <taxon>Agaricomycotina</taxon>
        <taxon>Agaricomycetes</taxon>
        <taxon>Agaricomycetidae</taxon>
        <taxon>Agaricales</taxon>
        <taxon>Schizophyllaceae</taxon>
        <taxon>Schizophyllum</taxon>
    </lineage>
</organism>
<dbReference type="Pfam" id="PF10343">
    <property type="entry name" value="Q_salvage"/>
    <property type="match status" value="1"/>
</dbReference>
<evidence type="ECO:0000313" key="3">
    <source>
        <dbReference type="Proteomes" id="UP000320762"/>
    </source>
</evidence>
<comment type="similarity">
    <text evidence="1">Belongs to the QNG1 protein family.</text>
</comment>
<keyword evidence="3" id="KW-1185">Reference proteome</keyword>
<evidence type="ECO:0000313" key="2">
    <source>
        <dbReference type="EMBL" id="TRM69757.1"/>
    </source>
</evidence>
<dbReference type="GO" id="GO:0016787">
    <property type="term" value="F:hydrolase activity"/>
    <property type="evidence" value="ECO:0007669"/>
    <property type="project" value="UniProtKB-KW"/>
</dbReference>
<comment type="function">
    <text evidence="1">Catalyzes the hydrolysis of queuosine 5'-phosphate, releasing the nucleobase queuine (q). Is required for salvage of queuine from exogenous queuosine (Q) that is imported and then converted to queuosine 5'-phosphate intracellularly.</text>
</comment>
<protein>
    <recommendedName>
        <fullName evidence="1">Queuosine 5'-phosphate N-glycosylase/hydrolase</fullName>
        <ecNumber evidence="1">3.2.2.-</ecNumber>
    </recommendedName>
    <alternativeName>
        <fullName evidence="1">Queuosine-nucleotide N-glycosylase/hydrolase</fullName>
    </alternativeName>
</protein>
<proteinExistence type="inferred from homology"/>
<accession>A0A550CY82</accession>
<dbReference type="OrthoDB" id="416777at2759"/>
<dbReference type="EMBL" id="VDMD01000001">
    <property type="protein sequence ID" value="TRM69757.1"/>
    <property type="molecule type" value="Genomic_DNA"/>
</dbReference>
<gene>
    <name evidence="2" type="ORF">BD626DRAFT_475180</name>
</gene>
<dbReference type="InterPro" id="IPR019438">
    <property type="entry name" value="Q_salvage"/>
</dbReference>
<dbReference type="PANTHER" id="PTHR21314">
    <property type="entry name" value="QUEUOSINE 5'-PHOSPHATE N-GLYCOSYLASE_HYDROLASE-RELATED"/>
    <property type="match status" value="1"/>
</dbReference>
<comment type="catalytic activity">
    <reaction evidence="1">
        <text>queuosine 5'-phosphate + H2O = queuine + D-ribose 5-phosphate</text>
        <dbReference type="Rhea" id="RHEA:75387"/>
        <dbReference type="ChEBI" id="CHEBI:15377"/>
        <dbReference type="ChEBI" id="CHEBI:17433"/>
        <dbReference type="ChEBI" id="CHEBI:78346"/>
        <dbReference type="ChEBI" id="CHEBI:194371"/>
    </reaction>
    <physiologicalReaction direction="left-to-right" evidence="1">
        <dbReference type="Rhea" id="RHEA:75388"/>
    </physiologicalReaction>
</comment>
<dbReference type="GO" id="GO:0006400">
    <property type="term" value="P:tRNA modification"/>
    <property type="evidence" value="ECO:0007669"/>
    <property type="project" value="TreeGrafter"/>
</dbReference>
<sequence>MVQLPASGAYLRAVRESARKIRETQHIQVNEDAIRALLLSPAFTTTFPRLSKNHGLALPLRFSSPLAELNFLAVISLLNFASGYRAALHVETGRGAWDNIRALAFAMHIESAGDEGDLLSAAGMRSIGDGKVAELMRVNVHVERAHEQIPGVTVGELGGPMYELVRLVTKTLNETGAKLEEMGYPDLGTLVAEALRAGRKARLPDKPDADADKVLEQIVRAIPAFQDMYEVDGEPVYCFKKALFLIHAIFVRFGSLEPPPFPAPETSGLPVFSDNVIPSMLVYLGVVDLSASPLQRIFSEAQPNDDPHLKLAGLLALPLEIKKEQPRTDQPPTESSKEGPVVSAREGYILRAAAIDACETAVRVAHGMDVPADLEWIRALTLPDLDAWLWAGAKDRSDYRQLSRFMERGTVFF</sequence>